<dbReference type="Proteomes" id="UP001189429">
    <property type="component" value="Unassembled WGS sequence"/>
</dbReference>
<feature type="non-terminal residue" evidence="2">
    <location>
        <position position="1"/>
    </location>
</feature>
<evidence type="ECO:0000313" key="3">
    <source>
        <dbReference type="Proteomes" id="UP001189429"/>
    </source>
</evidence>
<name>A0ABN9SAW2_9DINO</name>
<feature type="compositionally biased region" description="Basic and acidic residues" evidence="1">
    <location>
        <begin position="21"/>
        <end position="38"/>
    </location>
</feature>
<keyword evidence="3" id="KW-1185">Reference proteome</keyword>
<reference evidence="2" key="1">
    <citation type="submission" date="2023-10" db="EMBL/GenBank/DDBJ databases">
        <authorList>
            <person name="Chen Y."/>
            <person name="Shah S."/>
            <person name="Dougan E. K."/>
            <person name="Thang M."/>
            <person name="Chan C."/>
        </authorList>
    </citation>
    <scope>NUCLEOTIDE SEQUENCE [LARGE SCALE GENOMIC DNA]</scope>
</reference>
<accession>A0ABN9SAW2</accession>
<comment type="caution">
    <text evidence="2">The sequence shown here is derived from an EMBL/GenBank/DDBJ whole genome shotgun (WGS) entry which is preliminary data.</text>
</comment>
<organism evidence="2 3">
    <name type="scientific">Prorocentrum cordatum</name>
    <dbReference type="NCBI Taxonomy" id="2364126"/>
    <lineage>
        <taxon>Eukaryota</taxon>
        <taxon>Sar</taxon>
        <taxon>Alveolata</taxon>
        <taxon>Dinophyceae</taxon>
        <taxon>Prorocentrales</taxon>
        <taxon>Prorocentraceae</taxon>
        <taxon>Prorocentrum</taxon>
    </lineage>
</organism>
<feature type="region of interest" description="Disordered" evidence="1">
    <location>
        <begin position="1"/>
        <end position="111"/>
    </location>
</feature>
<dbReference type="EMBL" id="CAUYUJ010010002">
    <property type="protein sequence ID" value="CAK0828344.1"/>
    <property type="molecule type" value="Genomic_DNA"/>
</dbReference>
<proteinExistence type="predicted"/>
<sequence>GPPTSPSRDAPPTRSTGPASRRSEEWHGCGESPKDSSRNARPSRASRMGSKGSVEEKASILSLGSLDDDADARRKCAADIGSSSDSSSESEDGGVNRLGIDGSLEASRHEGKARLLKEQARRLEEMARKLEDFNQRRRPEAMWRESSEKSTPWAVQLREDMNRLAEVDESMHAWSTSRKSDLDIFIPGGKGKGNKEDDLVQAVMALQKLCLRTAAEGRDLTNIVGEFWLVPSDRDVIKTAKETGADCASRVKTIGKGHGLGPPYLHVASEVLGATRDSLDPSVPEEQEAKIIVDAWTTMADNADYGRAFVSETIRMFRVSDAHRKDDEMEGPDHQGKLMFALSPHFDLMTALKMEKKTIAPPAKEFHAEKLLQAMGVALRKAGGAKPIGSGPKPELDRVVERQLKALQKK</sequence>
<gene>
    <name evidence="2" type="ORF">PCOR1329_LOCUS27580</name>
</gene>
<protein>
    <submittedName>
        <fullName evidence="2">Uncharacterized protein</fullName>
    </submittedName>
</protein>
<feature type="compositionally biased region" description="Low complexity" evidence="1">
    <location>
        <begin position="78"/>
        <end position="87"/>
    </location>
</feature>
<evidence type="ECO:0000313" key="2">
    <source>
        <dbReference type="EMBL" id="CAK0828344.1"/>
    </source>
</evidence>
<evidence type="ECO:0000256" key="1">
    <source>
        <dbReference type="SAM" id="MobiDB-lite"/>
    </source>
</evidence>